<protein>
    <submittedName>
        <fullName evidence="4">Uncharacterized protein</fullName>
    </submittedName>
</protein>
<sequence length="325" mass="37773">MNRPLIRYHGSKWRLAPWIISHLPEHKVYIEPFGGSAGVLLRKPNSFHEVYNDLDKDLYNFFKVLQCNEKSGKLRQKLIETPFSREEFDLSYIHSDDPVEEARRLIVRSRFGFSSAATNRNYKTGCRATSIRATNTAAQDWYDLHNHVDFYQKRLKGVVIENRDAFSLIASSDSEKALFYIDPPYLHDTRHEGSERCYQHEIDNSQHEDLLQIILQLKGKVVLSGYNHDLYNDYLNNKCWQKVSKSALTDGRKKKNEVLWIKNNENPQSLGALAAARVKKQKTESLITSAISKLNKENKRVTKTAVSRIVCISREQIAKRYQHLF</sequence>
<name>A0A1D2QLQ8_9GAMM</name>
<dbReference type="GO" id="GO:1904047">
    <property type="term" value="F:S-adenosyl-L-methionine binding"/>
    <property type="evidence" value="ECO:0007669"/>
    <property type="project" value="TreeGrafter"/>
</dbReference>
<keyword evidence="2" id="KW-0808">Transferase</keyword>
<dbReference type="EMBL" id="MDLC01000072">
    <property type="protein sequence ID" value="ODS22502.1"/>
    <property type="molecule type" value="Genomic_DNA"/>
</dbReference>
<comment type="caution">
    <text evidence="4">The sequence shown here is derived from an EMBL/GenBank/DDBJ whole genome shotgun (WGS) entry which is preliminary data.</text>
</comment>
<proteinExistence type="predicted"/>
<dbReference type="SUPFAM" id="SSF53335">
    <property type="entry name" value="S-adenosyl-L-methionine-dependent methyltransferases"/>
    <property type="match status" value="1"/>
</dbReference>
<evidence type="ECO:0000256" key="3">
    <source>
        <dbReference type="ARBA" id="ARBA00022691"/>
    </source>
</evidence>
<dbReference type="GO" id="GO:0032259">
    <property type="term" value="P:methylation"/>
    <property type="evidence" value="ECO:0007669"/>
    <property type="project" value="UniProtKB-KW"/>
</dbReference>
<dbReference type="InterPro" id="IPR012263">
    <property type="entry name" value="M_m6A_EcoRV"/>
</dbReference>
<dbReference type="PANTHER" id="PTHR30481:SF4">
    <property type="entry name" value="SITE-SPECIFIC DNA-METHYLTRANSFERASE (ADENINE-SPECIFIC)"/>
    <property type="match status" value="1"/>
</dbReference>
<accession>A0A1D2QLQ8</accession>
<dbReference type="PRINTS" id="PR00505">
    <property type="entry name" value="D12N6MTFRASE"/>
</dbReference>
<organism evidence="4 5">
    <name type="scientific">Candidatus Endobugula sertula</name>
    <name type="common">Bugula neritina bacterial symbiont</name>
    <dbReference type="NCBI Taxonomy" id="62101"/>
    <lineage>
        <taxon>Bacteria</taxon>
        <taxon>Pseudomonadati</taxon>
        <taxon>Pseudomonadota</taxon>
        <taxon>Gammaproteobacteria</taxon>
        <taxon>Cellvibrionales</taxon>
        <taxon>Cellvibrionaceae</taxon>
        <taxon>Candidatus Endobugula</taxon>
    </lineage>
</organism>
<evidence type="ECO:0000313" key="4">
    <source>
        <dbReference type="EMBL" id="ODS22502.1"/>
    </source>
</evidence>
<evidence type="ECO:0000256" key="2">
    <source>
        <dbReference type="ARBA" id="ARBA00022679"/>
    </source>
</evidence>
<dbReference type="GO" id="GO:0009007">
    <property type="term" value="F:site-specific DNA-methyltransferase (adenine-specific) activity"/>
    <property type="evidence" value="ECO:0007669"/>
    <property type="project" value="UniProtKB-EC"/>
</dbReference>
<dbReference type="GO" id="GO:0043565">
    <property type="term" value="F:sequence-specific DNA binding"/>
    <property type="evidence" value="ECO:0007669"/>
    <property type="project" value="TreeGrafter"/>
</dbReference>
<dbReference type="GO" id="GO:0009307">
    <property type="term" value="P:DNA restriction-modification system"/>
    <property type="evidence" value="ECO:0007669"/>
    <property type="project" value="InterPro"/>
</dbReference>
<keyword evidence="3" id="KW-0949">S-adenosyl-L-methionine</keyword>
<dbReference type="PANTHER" id="PTHR30481">
    <property type="entry name" value="DNA ADENINE METHYLASE"/>
    <property type="match status" value="1"/>
</dbReference>
<dbReference type="PIRSF" id="PIRSF000398">
    <property type="entry name" value="M_m6A_EcoRV"/>
    <property type="match status" value="1"/>
</dbReference>
<dbReference type="Pfam" id="PF02086">
    <property type="entry name" value="MethyltransfD12"/>
    <property type="match status" value="1"/>
</dbReference>
<dbReference type="InterPro" id="IPR029063">
    <property type="entry name" value="SAM-dependent_MTases_sf"/>
</dbReference>
<dbReference type="InterPro" id="IPR012327">
    <property type="entry name" value="MeTrfase_D12"/>
</dbReference>
<gene>
    <name evidence="4" type="ORF">AB835_13760</name>
</gene>
<dbReference type="Proteomes" id="UP000242502">
    <property type="component" value="Unassembled WGS sequence"/>
</dbReference>
<dbReference type="Gene3D" id="3.40.50.150">
    <property type="entry name" value="Vaccinia Virus protein VP39"/>
    <property type="match status" value="2"/>
</dbReference>
<dbReference type="GO" id="GO:0006298">
    <property type="term" value="P:mismatch repair"/>
    <property type="evidence" value="ECO:0007669"/>
    <property type="project" value="TreeGrafter"/>
</dbReference>
<dbReference type="STRING" id="62101.AB835_13760"/>
<evidence type="ECO:0000256" key="1">
    <source>
        <dbReference type="ARBA" id="ARBA00022603"/>
    </source>
</evidence>
<dbReference type="AlphaFoldDB" id="A0A1D2QLQ8"/>
<reference evidence="4 5" key="1">
    <citation type="journal article" date="2016" name="Appl. Environ. Microbiol.">
        <title>Lack of Overt Genome Reduction in the Bryostatin-Producing Bryozoan Symbiont "Candidatus Endobugula sertula".</title>
        <authorList>
            <person name="Miller I.J."/>
            <person name="Vanee N."/>
            <person name="Fong S.S."/>
            <person name="Lim-Fong G.E."/>
            <person name="Kwan J.C."/>
        </authorList>
    </citation>
    <scope>NUCLEOTIDE SEQUENCE [LARGE SCALE GENOMIC DNA]</scope>
    <source>
        <strain evidence="4">AB1-4</strain>
    </source>
</reference>
<keyword evidence="1" id="KW-0489">Methyltransferase</keyword>
<evidence type="ECO:0000313" key="5">
    <source>
        <dbReference type="Proteomes" id="UP000242502"/>
    </source>
</evidence>